<dbReference type="InterPro" id="IPR006680">
    <property type="entry name" value="Amidohydro-rel"/>
</dbReference>
<dbReference type="Pfam" id="PF01979">
    <property type="entry name" value="Amidohydro_1"/>
    <property type="match status" value="1"/>
</dbReference>
<dbReference type="Gene3D" id="3.20.20.140">
    <property type="entry name" value="Metal-dependent hydrolases"/>
    <property type="match status" value="1"/>
</dbReference>
<reference evidence="2 3" key="1">
    <citation type="journal article" date="2023" name="Proc. Natl. Acad. Sci. U.S.A.">
        <title>A global phylogenomic analysis of the shiitake genus Lentinula.</title>
        <authorList>
            <person name="Sierra-Patev S."/>
            <person name="Min B."/>
            <person name="Naranjo-Ortiz M."/>
            <person name="Looney B."/>
            <person name="Konkel Z."/>
            <person name="Slot J.C."/>
            <person name="Sakamoto Y."/>
            <person name="Steenwyk J.L."/>
            <person name="Rokas A."/>
            <person name="Carro J."/>
            <person name="Camarero S."/>
            <person name="Ferreira P."/>
            <person name="Molpeceres G."/>
            <person name="Ruiz-Duenas F.J."/>
            <person name="Serrano A."/>
            <person name="Henrissat B."/>
            <person name="Drula E."/>
            <person name="Hughes K.W."/>
            <person name="Mata J.L."/>
            <person name="Ishikawa N.K."/>
            <person name="Vargas-Isla R."/>
            <person name="Ushijima S."/>
            <person name="Smith C.A."/>
            <person name="Donoghue J."/>
            <person name="Ahrendt S."/>
            <person name="Andreopoulos W."/>
            <person name="He G."/>
            <person name="LaButti K."/>
            <person name="Lipzen A."/>
            <person name="Ng V."/>
            <person name="Riley R."/>
            <person name="Sandor L."/>
            <person name="Barry K."/>
            <person name="Martinez A.T."/>
            <person name="Xiao Y."/>
            <person name="Gibbons J.G."/>
            <person name="Terashima K."/>
            <person name="Grigoriev I.V."/>
            <person name="Hibbett D."/>
        </authorList>
    </citation>
    <scope>NUCLEOTIDE SEQUENCE [LARGE SCALE GENOMIC DNA]</scope>
    <source>
        <strain evidence="2 3">TFB7810</strain>
    </source>
</reference>
<dbReference type="PANTHER" id="PTHR43135:SF3">
    <property type="entry name" value="ALPHA-D-RIBOSE 1-METHYLPHOSPHONATE 5-TRIPHOSPHATE DIPHOSPHATASE"/>
    <property type="match status" value="1"/>
</dbReference>
<dbReference type="AlphaFoldDB" id="A0A9W8U1X2"/>
<dbReference type="EMBL" id="JANVFU010000002">
    <property type="protein sequence ID" value="KAJ3749143.1"/>
    <property type="molecule type" value="Genomic_DNA"/>
</dbReference>
<dbReference type="GO" id="GO:0016810">
    <property type="term" value="F:hydrolase activity, acting on carbon-nitrogen (but not peptide) bonds"/>
    <property type="evidence" value="ECO:0007669"/>
    <property type="project" value="InterPro"/>
</dbReference>
<evidence type="ECO:0000259" key="1">
    <source>
        <dbReference type="Pfam" id="PF01979"/>
    </source>
</evidence>
<name>A0A9W8U1X2_9AGAR</name>
<protein>
    <recommendedName>
        <fullName evidence="1">Amidohydrolase-related domain-containing protein</fullName>
    </recommendedName>
</protein>
<feature type="domain" description="Amidohydrolase-related" evidence="1">
    <location>
        <begin position="89"/>
        <end position="422"/>
    </location>
</feature>
<organism evidence="2 3">
    <name type="scientific">Lentinula detonsa</name>
    <dbReference type="NCBI Taxonomy" id="2804962"/>
    <lineage>
        <taxon>Eukaryota</taxon>
        <taxon>Fungi</taxon>
        <taxon>Dikarya</taxon>
        <taxon>Basidiomycota</taxon>
        <taxon>Agaricomycotina</taxon>
        <taxon>Agaricomycetes</taxon>
        <taxon>Agaricomycetidae</taxon>
        <taxon>Agaricales</taxon>
        <taxon>Marasmiineae</taxon>
        <taxon>Omphalotaceae</taxon>
        <taxon>Lentinula</taxon>
    </lineage>
</organism>
<dbReference type="Proteomes" id="UP001142393">
    <property type="component" value="Unassembled WGS sequence"/>
</dbReference>
<dbReference type="SUPFAM" id="SSF51338">
    <property type="entry name" value="Composite domain of metallo-dependent hydrolases"/>
    <property type="match status" value="2"/>
</dbReference>
<accession>A0A9W8U1X2</accession>
<comment type="caution">
    <text evidence="2">The sequence shown here is derived from an EMBL/GenBank/DDBJ whole genome shotgun (WGS) entry which is preliminary data.</text>
</comment>
<dbReference type="InterPro" id="IPR051781">
    <property type="entry name" value="Metallo-dep_Hydrolase"/>
</dbReference>
<dbReference type="CDD" id="cd01299">
    <property type="entry name" value="Met_dep_hydrolase_A"/>
    <property type="match status" value="1"/>
</dbReference>
<dbReference type="InterPro" id="IPR057744">
    <property type="entry name" value="OTAase-like"/>
</dbReference>
<dbReference type="InterPro" id="IPR032466">
    <property type="entry name" value="Metal_Hydrolase"/>
</dbReference>
<evidence type="ECO:0000313" key="3">
    <source>
        <dbReference type="Proteomes" id="UP001142393"/>
    </source>
</evidence>
<dbReference type="Gene3D" id="2.30.40.10">
    <property type="entry name" value="Urease, subunit C, domain 1"/>
    <property type="match status" value="1"/>
</dbReference>
<keyword evidence="3" id="KW-1185">Reference proteome</keyword>
<dbReference type="PANTHER" id="PTHR43135">
    <property type="entry name" value="ALPHA-D-RIBOSE 1-METHYLPHOSPHONATE 5-TRIPHOSPHATE DIPHOSPHATASE"/>
    <property type="match status" value="1"/>
</dbReference>
<sequence length="461" mass="49248">MHESSPVMPQMPLVRSYLTATLEEKCPRKTTMVIAVRSARLLVESARDLIFNGGVVVVDGDTVVAAGIWDDIASNLPEGSEVIDLGDVTVMPGLFDCHVHLAMDPSKLSATADLGSTSDEDLLRRMERNALKVLDAGVTTIRDLGSPGTIATELRERVQEWRVFGPRILCANAPITVPGGHAHAWGGVAVGVEECRAEARKRIAEGVDVVKVMSTGGFLSPGSRPAEARYSVEELKAIVNEAHAHGIPVTTHATGVEGIKRAVQAGFDCIEHCSWGVEGGTTFDDSIAKQIVDSNIAVCPTMNTACLEKDYFCPWDTRKQVLGNLKKLRQCGPRIIIGTDNGIALCPFERYSDGLLVLAEAGFTCREIIAAATDIAAQACGLSNVTGKLLPGMAADVVAFEGNPLQDVEVFSKPRFVMARGRVHTLKPIPPPADNALMANQIWGELRAAADLPSIGRETPA</sequence>
<proteinExistence type="predicted"/>
<dbReference type="InterPro" id="IPR011059">
    <property type="entry name" value="Metal-dep_hydrolase_composite"/>
</dbReference>
<dbReference type="SUPFAM" id="SSF51556">
    <property type="entry name" value="Metallo-dependent hydrolases"/>
    <property type="match status" value="1"/>
</dbReference>
<evidence type="ECO:0000313" key="2">
    <source>
        <dbReference type="EMBL" id="KAJ3749143.1"/>
    </source>
</evidence>
<gene>
    <name evidence="2" type="ORF">DFH05DRAFT_1475652</name>
</gene>